<dbReference type="GO" id="GO:0005829">
    <property type="term" value="C:cytosol"/>
    <property type="evidence" value="ECO:0007669"/>
    <property type="project" value="TreeGrafter"/>
</dbReference>
<evidence type="ECO:0000256" key="3">
    <source>
        <dbReference type="ARBA" id="ARBA00023315"/>
    </source>
</evidence>
<protein>
    <recommendedName>
        <fullName evidence="1">[acyl-carrier-protein] S-malonyltransferase</fullName>
        <ecNumber evidence="1">2.3.1.39</ecNumber>
    </recommendedName>
</protein>
<sequence>MHVLLFPGQGSQFKGMGGQLWRDYPQLTQMASDLLGYRIDKLCLEDPDNQLRMTLFTQPALFMVQALHYYRWREKGIAADAVMGHSLGEYSALLAAGCFDVETGLRLVQQRGLLMSQARGGSMAAVLGMSADALRTLLDERGLGQLTLANYNSPTQLVLAGETQLIEAAAHCLSAQGIQCVALNVSGAFHSPHMQAAQRQFEIFLQGFDLNDPLIPVIANATALPYPKGQVGALLAQQITSPVLWVDSVRYVMDQGNFTYTALSAVAEKPCTQALGKFVEEIRTTASTPAAHVDYALPPTDAQRLGSQVFRERHGLDYAYVAGGMFRGISSAALVQRMAHAGMLAYLGTAGMPLEAVEAAVLDVLSTLKPGASWGMNLTPDTTYERGEHRLVQLCLKHGVQRIEVSGFNTITEPLVHYRIAGLQRDAAGNIQCQHRILAKVMSLAVAELFMSPPPVYWVNSLLAKGLITPDQALMAESVPLCDDLCVQANPAGPTLGGSLALIFPSMTRLRSAMINRFNYRETITLGAGGGIGSPEAAASAFLLGAEFVLTGSINQCTVESGATDCVKNLLQHAGLHDIAHAPNSEMLNDRPKLQVLHRSSLFAPRANRLLELFNQLDSLEAIAQPVRTKLERDFFNQTLSDIEAQRLNVLKDKSREREIQHVLTNPKVRMKMVLSAYWHHGLDRAASGLPSDLVNAQVHTSAAIGAFNNHYNQDAGFNWQSRHIDQVAVMLMTEAARQLRETRVFMP</sequence>
<dbReference type="EC" id="2.3.1.39" evidence="1"/>
<comment type="catalytic activity">
    <reaction evidence="4">
        <text>holo-[ACP] + malonyl-CoA = malonyl-[ACP] + CoA</text>
        <dbReference type="Rhea" id="RHEA:41792"/>
        <dbReference type="Rhea" id="RHEA-COMP:9623"/>
        <dbReference type="Rhea" id="RHEA-COMP:9685"/>
        <dbReference type="ChEBI" id="CHEBI:57287"/>
        <dbReference type="ChEBI" id="CHEBI:57384"/>
        <dbReference type="ChEBI" id="CHEBI:64479"/>
        <dbReference type="ChEBI" id="CHEBI:78449"/>
        <dbReference type="EC" id="2.3.1.39"/>
    </reaction>
</comment>
<dbReference type="SMART" id="SM00827">
    <property type="entry name" value="PKS_AT"/>
    <property type="match status" value="1"/>
</dbReference>
<evidence type="ECO:0000259" key="5">
    <source>
        <dbReference type="SMART" id="SM00827"/>
    </source>
</evidence>
<dbReference type="InterPro" id="IPR050858">
    <property type="entry name" value="Mal-CoA-ACP_Trans/PKS_FabD"/>
</dbReference>
<dbReference type="AlphaFoldDB" id="A0A0Q0T5Q9"/>
<comment type="caution">
    <text evidence="6">The sequence shown here is derived from an EMBL/GenBank/DDBJ whole genome shotgun (WGS) entry which is preliminary data.</text>
</comment>
<dbReference type="NCBIfam" id="TIGR02814">
    <property type="entry name" value="pfaD_fam"/>
    <property type="match status" value="1"/>
</dbReference>
<dbReference type="EMBL" id="LLWH01000017">
    <property type="protein sequence ID" value="KQB55239.1"/>
    <property type="molecule type" value="Genomic_DNA"/>
</dbReference>
<organism evidence="6 7">
    <name type="scientific">Pseudomonas endophytica</name>
    <dbReference type="NCBI Taxonomy" id="1563157"/>
    <lineage>
        <taxon>Bacteria</taxon>
        <taxon>Pseudomonadati</taxon>
        <taxon>Pseudomonadota</taxon>
        <taxon>Gammaproteobacteria</taxon>
        <taxon>Pseudomonadales</taxon>
        <taxon>Pseudomonadaceae</taxon>
        <taxon>Pseudomonas</taxon>
    </lineage>
</organism>
<keyword evidence="2" id="KW-0808">Transferase</keyword>
<dbReference type="InterPro" id="IPR014179">
    <property type="entry name" value="PfaD-like_TIM-barrel"/>
</dbReference>
<proteinExistence type="predicted"/>
<dbReference type="PANTHER" id="PTHR42681:SF1">
    <property type="entry name" value="MALONYL-COA-ACYL CARRIER PROTEIN TRANSACYLASE, MITOCHONDRIAL"/>
    <property type="match status" value="1"/>
</dbReference>
<dbReference type="InterPro" id="IPR016036">
    <property type="entry name" value="Malonyl_transacylase_ACP-bd"/>
</dbReference>
<reference evidence="6 7" key="1">
    <citation type="submission" date="2015-10" db="EMBL/GenBank/DDBJ databases">
        <title>Pseudomonas helleri sp. nov. and Pseudomonas weihenstephanensis sp. nov., isolated from raw cows milk.</title>
        <authorList>
            <person name="Von Neubeck M."/>
            <person name="Huptas C."/>
            <person name="Wenning M."/>
            <person name="Scherer S."/>
        </authorList>
    </citation>
    <scope>NUCLEOTIDE SEQUENCE [LARGE SCALE GENOMIC DNA]</scope>
    <source>
        <strain evidence="6 7">BSTT44</strain>
    </source>
</reference>
<dbReference type="InterPro" id="IPR014043">
    <property type="entry name" value="Acyl_transferase_dom"/>
</dbReference>
<dbReference type="Proteomes" id="UP000050342">
    <property type="component" value="Unassembled WGS sequence"/>
</dbReference>
<dbReference type="InterPro" id="IPR049489">
    <property type="entry name" value="FabD-like_helical_ins"/>
</dbReference>
<dbReference type="InterPro" id="IPR001227">
    <property type="entry name" value="Ac_transferase_dom_sf"/>
</dbReference>
<evidence type="ECO:0000256" key="4">
    <source>
        <dbReference type="ARBA" id="ARBA00048462"/>
    </source>
</evidence>
<evidence type="ECO:0000256" key="1">
    <source>
        <dbReference type="ARBA" id="ARBA00013258"/>
    </source>
</evidence>
<dbReference type="InterPro" id="IPR013785">
    <property type="entry name" value="Aldolase_TIM"/>
</dbReference>
<accession>A0A0Q0T5Q9</accession>
<gene>
    <name evidence="6" type="ORF">AQS70_19170</name>
</gene>
<keyword evidence="7" id="KW-1185">Reference proteome</keyword>
<name>A0A0Q0T5Q9_9PSED</name>
<dbReference type="Gene3D" id="3.40.366.10">
    <property type="entry name" value="Malonyl-Coenzyme A Acyl Carrier Protein, domain 2"/>
    <property type="match status" value="1"/>
</dbReference>
<dbReference type="Gene3D" id="3.20.20.70">
    <property type="entry name" value="Aldolase class I"/>
    <property type="match status" value="1"/>
</dbReference>
<keyword evidence="3" id="KW-0012">Acyltransferase</keyword>
<dbReference type="Pfam" id="PF21607">
    <property type="entry name" value="FabD_helical_ins"/>
    <property type="match status" value="1"/>
</dbReference>
<dbReference type="GO" id="GO:0004314">
    <property type="term" value="F:[acyl-carrier-protein] S-malonyltransferase activity"/>
    <property type="evidence" value="ECO:0007669"/>
    <property type="project" value="UniProtKB-EC"/>
</dbReference>
<evidence type="ECO:0000256" key="2">
    <source>
        <dbReference type="ARBA" id="ARBA00022679"/>
    </source>
</evidence>
<dbReference type="Pfam" id="PF00698">
    <property type="entry name" value="Acyl_transf_1"/>
    <property type="match status" value="1"/>
</dbReference>
<dbReference type="GO" id="GO:0006633">
    <property type="term" value="P:fatty acid biosynthetic process"/>
    <property type="evidence" value="ECO:0007669"/>
    <property type="project" value="TreeGrafter"/>
</dbReference>
<dbReference type="SUPFAM" id="SSF52151">
    <property type="entry name" value="FabD/lysophospholipase-like"/>
    <property type="match status" value="1"/>
</dbReference>
<dbReference type="RefSeq" id="WP_055101385.1">
    <property type="nucleotide sequence ID" value="NZ_LLWH01000017.1"/>
</dbReference>
<dbReference type="OrthoDB" id="9808564at2"/>
<feature type="domain" description="Malonyl-CoA:ACP transacylase (MAT)" evidence="5">
    <location>
        <begin position="5"/>
        <end position="329"/>
    </location>
</feature>
<dbReference type="STRING" id="1563157.AQS70_19170"/>
<dbReference type="Gene3D" id="3.30.70.250">
    <property type="entry name" value="Malonyl-CoA ACP transacylase, ACP-binding"/>
    <property type="match status" value="1"/>
</dbReference>
<dbReference type="SUPFAM" id="SSF55048">
    <property type="entry name" value="Probable ACP-binding domain of malonyl-CoA ACP transacylase"/>
    <property type="match status" value="1"/>
</dbReference>
<evidence type="ECO:0000313" key="6">
    <source>
        <dbReference type="EMBL" id="KQB55239.1"/>
    </source>
</evidence>
<dbReference type="InterPro" id="IPR016035">
    <property type="entry name" value="Acyl_Trfase/lysoPLipase"/>
</dbReference>
<dbReference type="PANTHER" id="PTHR42681">
    <property type="entry name" value="MALONYL-COA-ACYL CARRIER PROTEIN TRANSACYLASE, MITOCHONDRIAL"/>
    <property type="match status" value="1"/>
</dbReference>
<evidence type="ECO:0000313" key="7">
    <source>
        <dbReference type="Proteomes" id="UP000050342"/>
    </source>
</evidence>
<dbReference type="SUPFAM" id="SSF51412">
    <property type="entry name" value="Inosine monophosphate dehydrogenase (IMPDH)"/>
    <property type="match status" value="1"/>
</dbReference>